<gene>
    <name evidence="3" type="ORF">FIU01_01305</name>
</gene>
<dbReference type="PROSITE" id="PS51257">
    <property type="entry name" value="PROKAR_LIPOPROTEIN"/>
    <property type="match status" value="1"/>
</dbReference>
<dbReference type="RefSeq" id="WP_140002207.1">
    <property type="nucleotide sequence ID" value="NZ_CP040946.1"/>
</dbReference>
<dbReference type="Proteomes" id="UP000311008">
    <property type="component" value="Chromosome"/>
</dbReference>
<accession>A0A5B8CPX6</accession>
<dbReference type="PROSITE" id="PS50914">
    <property type="entry name" value="BON"/>
    <property type="match status" value="1"/>
</dbReference>
<dbReference type="PANTHER" id="PTHR34606">
    <property type="entry name" value="BON DOMAIN-CONTAINING PROTEIN"/>
    <property type="match status" value="1"/>
</dbReference>
<organism evidence="3 4">
    <name type="scientific">Methylophilus medardicus</name>
    <dbReference type="NCBI Taxonomy" id="2588534"/>
    <lineage>
        <taxon>Bacteria</taxon>
        <taxon>Pseudomonadati</taxon>
        <taxon>Pseudomonadota</taxon>
        <taxon>Betaproteobacteria</taxon>
        <taxon>Nitrosomonadales</taxon>
        <taxon>Methylophilaceae</taxon>
        <taxon>Methylophilus</taxon>
    </lineage>
</organism>
<protein>
    <submittedName>
        <fullName evidence="3">BON domain-containing protein</fullName>
    </submittedName>
</protein>
<name>A0A5B8CPX6_9PROT</name>
<evidence type="ECO:0000256" key="1">
    <source>
        <dbReference type="SAM" id="SignalP"/>
    </source>
</evidence>
<dbReference type="InterPro" id="IPR014004">
    <property type="entry name" value="Transpt-assoc_nodulatn_dom_bac"/>
</dbReference>
<dbReference type="SMART" id="SM00749">
    <property type="entry name" value="BON"/>
    <property type="match status" value="1"/>
</dbReference>
<dbReference type="KEGG" id="mmec:FIU01_01305"/>
<proteinExistence type="predicted"/>
<reference evidence="4" key="1">
    <citation type="journal article" date="2019" name="ISME J.">
        <title>Evolution in action: habitat transition from sediment to the pelagial leads to genome streamlining in Methylophilaceae.</title>
        <authorList>
            <person name="Salcher M."/>
            <person name="Schaefle D."/>
            <person name="Kaspar M."/>
            <person name="Neuenschwander S.M."/>
            <person name="Ghai R."/>
        </authorList>
    </citation>
    <scope>NUCLEOTIDE SEQUENCE [LARGE SCALE GENOMIC DNA]</scope>
    <source>
        <strain evidence="4">MMS-M-51</strain>
    </source>
</reference>
<feature type="signal peptide" evidence="1">
    <location>
        <begin position="1"/>
        <end position="24"/>
    </location>
</feature>
<dbReference type="Gene3D" id="3.30.1340.30">
    <property type="match status" value="1"/>
</dbReference>
<feature type="chain" id="PRO_5022980987" evidence="1">
    <location>
        <begin position="25"/>
        <end position="134"/>
    </location>
</feature>
<keyword evidence="1" id="KW-0732">Signal</keyword>
<dbReference type="PANTHER" id="PTHR34606:SF15">
    <property type="entry name" value="BON DOMAIN-CONTAINING PROTEIN"/>
    <property type="match status" value="1"/>
</dbReference>
<dbReference type="OrthoDB" id="7376525at2"/>
<evidence type="ECO:0000313" key="4">
    <source>
        <dbReference type="Proteomes" id="UP000311008"/>
    </source>
</evidence>
<feature type="domain" description="BON" evidence="2">
    <location>
        <begin position="66"/>
        <end position="134"/>
    </location>
</feature>
<evidence type="ECO:0000259" key="2">
    <source>
        <dbReference type="PROSITE" id="PS50914"/>
    </source>
</evidence>
<dbReference type="EMBL" id="CP040946">
    <property type="protein sequence ID" value="QDC43292.1"/>
    <property type="molecule type" value="Genomic_DNA"/>
</dbReference>
<dbReference type="Pfam" id="PF04972">
    <property type="entry name" value="BON"/>
    <property type="match status" value="1"/>
</dbReference>
<keyword evidence="4" id="KW-1185">Reference proteome</keyword>
<dbReference type="AlphaFoldDB" id="A0A5B8CPX6"/>
<dbReference type="InterPro" id="IPR007055">
    <property type="entry name" value="BON_dom"/>
</dbReference>
<evidence type="ECO:0000313" key="3">
    <source>
        <dbReference type="EMBL" id="QDC43292.1"/>
    </source>
</evidence>
<sequence length="134" mass="14083">MRSYLIIKCFLVSLGFCIGLSSCGNPVATPDKIAETAQTPSPPAQPKQAFADQVAAERESIKGQLADAVITSKVKAALLAETTLSSTNIEVITLDGVVTLTGDVESLTMSERASEVSRAITDVKQVSNALTIRT</sequence>
<dbReference type="InterPro" id="IPR051686">
    <property type="entry name" value="Lipoprotein_DolP"/>
</dbReference>